<dbReference type="EMBL" id="VIWW01000001">
    <property type="protein sequence ID" value="TWG03792.1"/>
    <property type="molecule type" value="Genomic_DNA"/>
</dbReference>
<evidence type="ECO:0000313" key="2">
    <source>
        <dbReference type="Proteomes" id="UP000318186"/>
    </source>
</evidence>
<gene>
    <name evidence="1" type="ORF">FHX80_112229</name>
</gene>
<proteinExistence type="predicted"/>
<dbReference type="AlphaFoldDB" id="A0A561UWR1"/>
<reference evidence="1 2" key="1">
    <citation type="submission" date="2019-06" db="EMBL/GenBank/DDBJ databases">
        <title>Sequencing the genomes of 1000 actinobacteria strains.</title>
        <authorList>
            <person name="Klenk H.-P."/>
        </authorList>
    </citation>
    <scope>NUCLEOTIDE SEQUENCE [LARGE SCALE GENOMIC DNA]</scope>
    <source>
        <strain evidence="1 2">DSM 42059</strain>
    </source>
</reference>
<dbReference type="RefSeq" id="WP_167523398.1">
    <property type="nucleotide sequence ID" value="NZ_VIWW01000001.1"/>
</dbReference>
<name>A0A561UWR1_9ACTN</name>
<sequence>MSEREERPLLFLDVDFTDRQAHRDALNLGRCVAVVSGMGLLPSRMSGRS</sequence>
<accession>A0A561UWR1</accession>
<protein>
    <submittedName>
        <fullName evidence="1">Uncharacterized protein</fullName>
    </submittedName>
</protein>
<evidence type="ECO:0000313" key="1">
    <source>
        <dbReference type="EMBL" id="TWG03792.1"/>
    </source>
</evidence>
<dbReference type="Proteomes" id="UP000318186">
    <property type="component" value="Unassembled WGS sequence"/>
</dbReference>
<organism evidence="1 2">
    <name type="scientific">Streptomyces brevispora</name>
    <dbReference type="NCBI Taxonomy" id="887462"/>
    <lineage>
        <taxon>Bacteria</taxon>
        <taxon>Bacillati</taxon>
        <taxon>Actinomycetota</taxon>
        <taxon>Actinomycetes</taxon>
        <taxon>Kitasatosporales</taxon>
        <taxon>Streptomycetaceae</taxon>
        <taxon>Streptomyces</taxon>
    </lineage>
</organism>
<comment type="caution">
    <text evidence="1">The sequence shown here is derived from an EMBL/GenBank/DDBJ whole genome shotgun (WGS) entry which is preliminary data.</text>
</comment>